<dbReference type="SUPFAM" id="SSF52218">
    <property type="entry name" value="Flavoproteins"/>
    <property type="match status" value="1"/>
</dbReference>
<accession>A0A9D1SNL0</accession>
<evidence type="ECO:0000313" key="4">
    <source>
        <dbReference type="EMBL" id="HIU69587.1"/>
    </source>
</evidence>
<dbReference type="Gene3D" id="3.40.50.360">
    <property type="match status" value="1"/>
</dbReference>
<name>A0A9D1SNL0_9FIRM</name>
<dbReference type="InterPro" id="IPR029039">
    <property type="entry name" value="Flavoprotein-like_sf"/>
</dbReference>
<dbReference type="AlphaFoldDB" id="A0A9D1SNL0"/>
<dbReference type="InterPro" id="IPR051796">
    <property type="entry name" value="ISF_SsuE-like"/>
</dbReference>
<dbReference type="Proteomes" id="UP000824125">
    <property type="component" value="Unassembled WGS sequence"/>
</dbReference>
<dbReference type="PANTHER" id="PTHR43278">
    <property type="entry name" value="NAD(P)H-DEPENDENT FMN-CONTAINING OXIDOREDUCTASE YWQN-RELATED"/>
    <property type="match status" value="1"/>
</dbReference>
<feature type="domain" description="NADPH-dependent FMN reductase-like" evidence="3">
    <location>
        <begin position="1"/>
        <end position="103"/>
    </location>
</feature>
<proteinExistence type="predicted"/>
<protein>
    <submittedName>
        <fullName evidence="4">Flavodoxin family protein</fullName>
    </submittedName>
</protein>
<dbReference type="PANTHER" id="PTHR43278:SF2">
    <property type="entry name" value="IRON-SULFUR FLAVOPROTEIN"/>
    <property type="match status" value="1"/>
</dbReference>
<gene>
    <name evidence="4" type="ORF">IAD23_06485</name>
</gene>
<organism evidence="4 5">
    <name type="scientific">Candidatus Scybalenecus merdavium</name>
    <dbReference type="NCBI Taxonomy" id="2840939"/>
    <lineage>
        <taxon>Bacteria</taxon>
        <taxon>Bacillati</taxon>
        <taxon>Bacillota</taxon>
        <taxon>Clostridia</taxon>
        <taxon>Eubacteriales</taxon>
        <taxon>Oscillospiraceae</taxon>
        <taxon>Oscillospiraceae incertae sedis</taxon>
        <taxon>Candidatus Scybalenecus</taxon>
    </lineage>
</organism>
<reference evidence="4" key="2">
    <citation type="journal article" date="2021" name="PeerJ">
        <title>Extensive microbial diversity within the chicken gut microbiome revealed by metagenomics and culture.</title>
        <authorList>
            <person name="Gilroy R."/>
            <person name="Ravi A."/>
            <person name="Getino M."/>
            <person name="Pursley I."/>
            <person name="Horton D.L."/>
            <person name="Alikhan N.F."/>
            <person name="Baker D."/>
            <person name="Gharbi K."/>
            <person name="Hall N."/>
            <person name="Watson M."/>
            <person name="Adriaenssens E.M."/>
            <person name="Foster-Nyarko E."/>
            <person name="Jarju S."/>
            <person name="Secka A."/>
            <person name="Antonio M."/>
            <person name="Oren A."/>
            <person name="Chaudhuri R.R."/>
            <person name="La Ragione R."/>
            <person name="Hildebrand F."/>
            <person name="Pallen M.J."/>
        </authorList>
    </citation>
    <scope>NUCLEOTIDE SEQUENCE</scope>
    <source>
        <strain evidence="4">CHK176-6737</strain>
    </source>
</reference>
<dbReference type="Pfam" id="PF03358">
    <property type="entry name" value="FMN_red"/>
    <property type="match status" value="1"/>
</dbReference>
<keyword evidence="2" id="KW-0288">FMN</keyword>
<dbReference type="InterPro" id="IPR005025">
    <property type="entry name" value="FMN_Rdtase-like_dom"/>
</dbReference>
<dbReference type="GO" id="GO:0016491">
    <property type="term" value="F:oxidoreductase activity"/>
    <property type="evidence" value="ECO:0007669"/>
    <property type="project" value="InterPro"/>
</dbReference>
<evidence type="ECO:0000256" key="1">
    <source>
        <dbReference type="ARBA" id="ARBA00022630"/>
    </source>
</evidence>
<sequence>MKITAVLGSSRAGSVSKKIAQAFLQAAEDAGHEVTVFDAEAMHLKGCTGCKSCRQNGTLCVIQDDMQKYYRSLETADVLLLSAPNYYGNICGPMITFMNRHYCLKDQEGRSKIKEGIRLFAVFAQGAPENYPKYKDTYNWYLNVFEKLGFQKEAVINAGGNSDVASLCRQAQALAKSL</sequence>
<comment type="caution">
    <text evidence="4">The sequence shown here is derived from an EMBL/GenBank/DDBJ whole genome shotgun (WGS) entry which is preliminary data.</text>
</comment>
<reference evidence="4" key="1">
    <citation type="submission" date="2020-10" db="EMBL/GenBank/DDBJ databases">
        <authorList>
            <person name="Gilroy R."/>
        </authorList>
    </citation>
    <scope>NUCLEOTIDE SEQUENCE</scope>
    <source>
        <strain evidence="4">CHK176-6737</strain>
    </source>
</reference>
<evidence type="ECO:0000256" key="2">
    <source>
        <dbReference type="ARBA" id="ARBA00022643"/>
    </source>
</evidence>
<dbReference type="EMBL" id="DVNM01000035">
    <property type="protein sequence ID" value="HIU69587.1"/>
    <property type="molecule type" value="Genomic_DNA"/>
</dbReference>
<evidence type="ECO:0000259" key="3">
    <source>
        <dbReference type="Pfam" id="PF03358"/>
    </source>
</evidence>
<evidence type="ECO:0000313" key="5">
    <source>
        <dbReference type="Proteomes" id="UP000824125"/>
    </source>
</evidence>
<keyword evidence="1" id="KW-0285">Flavoprotein</keyword>